<dbReference type="PANTHER" id="PTHR42792">
    <property type="entry name" value="FLAGELLIN"/>
    <property type="match status" value="1"/>
</dbReference>
<name>A0A383DWW0_9ZZZZ</name>
<dbReference type="PANTHER" id="PTHR42792:SF2">
    <property type="entry name" value="FLAGELLIN"/>
    <property type="match status" value="1"/>
</dbReference>
<dbReference type="EMBL" id="UINC01220766">
    <property type="protein sequence ID" value="SVE48814.1"/>
    <property type="molecule type" value="Genomic_DNA"/>
</dbReference>
<dbReference type="InterPro" id="IPR046358">
    <property type="entry name" value="Flagellin_C"/>
</dbReference>
<reference evidence="3" key="1">
    <citation type="submission" date="2018-05" db="EMBL/GenBank/DDBJ databases">
        <authorList>
            <person name="Lanie J.A."/>
            <person name="Ng W.-L."/>
            <person name="Kazmierczak K.M."/>
            <person name="Andrzejewski T.M."/>
            <person name="Davidsen T.M."/>
            <person name="Wayne K.J."/>
            <person name="Tettelin H."/>
            <person name="Glass J.I."/>
            <person name="Rusch D."/>
            <person name="Podicherti R."/>
            <person name="Tsui H.-C.T."/>
            <person name="Winkler M.E."/>
        </authorList>
    </citation>
    <scope>NUCLEOTIDE SEQUENCE</scope>
</reference>
<evidence type="ECO:0000313" key="3">
    <source>
        <dbReference type="EMBL" id="SVE48814.1"/>
    </source>
</evidence>
<sequence>SAIKVLDGAIEKISSMRSDLGAIENRLNHTVSNLMNVSENTAAARSRINDADYSIESANLAKAQVLQQAGTAMLAQANARSQLVLQLLQ</sequence>
<feature type="domain" description="Flagellin C-terminal" evidence="2">
    <location>
        <begin position="3"/>
        <end position="88"/>
    </location>
</feature>
<dbReference type="Gene3D" id="1.20.1330.10">
    <property type="entry name" value="f41 fragment of flagellin, N-terminal domain"/>
    <property type="match status" value="1"/>
</dbReference>
<dbReference type="GO" id="GO:0005198">
    <property type="term" value="F:structural molecule activity"/>
    <property type="evidence" value="ECO:0007669"/>
    <property type="project" value="InterPro"/>
</dbReference>
<evidence type="ECO:0000259" key="2">
    <source>
        <dbReference type="Pfam" id="PF00700"/>
    </source>
</evidence>
<dbReference type="AlphaFoldDB" id="A0A383DWW0"/>
<evidence type="ECO:0000256" key="1">
    <source>
        <dbReference type="ARBA" id="ARBA00023143"/>
    </source>
</evidence>
<dbReference type="Pfam" id="PF00700">
    <property type="entry name" value="Flagellin_C"/>
    <property type="match status" value="1"/>
</dbReference>
<gene>
    <name evidence="3" type="ORF">METZ01_LOCUS501668</name>
</gene>
<keyword evidence="1" id="KW-0975">Bacterial flagellum</keyword>
<protein>
    <recommendedName>
        <fullName evidence="2">Flagellin C-terminal domain-containing protein</fullName>
    </recommendedName>
</protein>
<dbReference type="InterPro" id="IPR001492">
    <property type="entry name" value="Flagellin"/>
</dbReference>
<dbReference type="GO" id="GO:0009288">
    <property type="term" value="C:bacterial-type flagellum"/>
    <property type="evidence" value="ECO:0007669"/>
    <property type="project" value="InterPro"/>
</dbReference>
<organism evidence="3">
    <name type="scientific">marine metagenome</name>
    <dbReference type="NCBI Taxonomy" id="408172"/>
    <lineage>
        <taxon>unclassified sequences</taxon>
        <taxon>metagenomes</taxon>
        <taxon>ecological metagenomes</taxon>
    </lineage>
</organism>
<dbReference type="Gene3D" id="6.10.10.10">
    <property type="entry name" value="Flagellar export chaperone, C-terminal domain"/>
    <property type="match status" value="1"/>
</dbReference>
<accession>A0A383DWW0</accession>
<dbReference type="SUPFAM" id="SSF64518">
    <property type="entry name" value="Phase 1 flagellin"/>
    <property type="match status" value="1"/>
</dbReference>
<dbReference type="InterPro" id="IPR042187">
    <property type="entry name" value="Flagellin_C_sub2"/>
</dbReference>
<feature type="non-terminal residue" evidence="3">
    <location>
        <position position="1"/>
    </location>
</feature>
<proteinExistence type="predicted"/>